<feature type="compositionally biased region" description="Polar residues" evidence="2">
    <location>
        <begin position="46"/>
        <end position="55"/>
    </location>
</feature>
<feature type="region of interest" description="Disordered" evidence="2">
    <location>
        <begin position="32"/>
        <end position="59"/>
    </location>
</feature>
<protein>
    <submittedName>
        <fullName evidence="3">ABC-type glycerol-3-phosphate transport system substrate-binding protein</fullName>
    </submittedName>
</protein>
<evidence type="ECO:0000313" key="4">
    <source>
        <dbReference type="Proteomes" id="UP000256977"/>
    </source>
</evidence>
<comment type="caution">
    <text evidence="3">The sequence shown here is derived from an EMBL/GenBank/DDBJ whole genome shotgun (WGS) entry which is preliminary data.</text>
</comment>
<dbReference type="SUPFAM" id="SSF53850">
    <property type="entry name" value="Periplasmic binding protein-like II"/>
    <property type="match status" value="1"/>
</dbReference>
<dbReference type="PANTHER" id="PTHR43649:SF33">
    <property type="entry name" value="POLYGALACTURONAN_RHAMNOGALACTURONAN-BINDING PROTEIN YTCQ"/>
    <property type="match status" value="1"/>
</dbReference>
<dbReference type="InterPro" id="IPR050490">
    <property type="entry name" value="Bact_solute-bd_prot1"/>
</dbReference>
<evidence type="ECO:0000256" key="2">
    <source>
        <dbReference type="SAM" id="MobiDB-lite"/>
    </source>
</evidence>
<dbReference type="AlphaFoldDB" id="A0A3D9KI15"/>
<keyword evidence="1" id="KW-0732">Signal</keyword>
<dbReference type="Gene3D" id="3.40.190.10">
    <property type="entry name" value="Periplasmic binding protein-like II"/>
    <property type="match status" value="2"/>
</dbReference>
<organism evidence="3 4">
    <name type="scientific">Cohnella phaseoli</name>
    <dbReference type="NCBI Taxonomy" id="456490"/>
    <lineage>
        <taxon>Bacteria</taxon>
        <taxon>Bacillati</taxon>
        <taxon>Bacillota</taxon>
        <taxon>Bacilli</taxon>
        <taxon>Bacillales</taxon>
        <taxon>Paenibacillaceae</taxon>
        <taxon>Cohnella</taxon>
    </lineage>
</organism>
<sequence length="588" mass="65117">MNGLWGIHKLRNVVLLCMAIVLVLAGCSSGNGNGKESGNTGESALQAASPSSESQKPAEPVKLTIGSITSLFQIEEQFWPNVVTEEIKKKLGVEIEVIEYDDEKLKLALASGELPDILVTNNGYIQQLVEGNNVIALDDYLADYGKNIAANYPKRVTFSKKFLSNDTGKLYFLNTNAGPTGLSNWWWNGFLVRWDLYKEMGYPSIKNEDDHLAVLAEMQKKHPATEDGKKVYGMGLFNDWGPWAYWVGHGANMGYASWGPHAFVTNVHTNEIIANYTDVSSPMWANLKYLNKANRLGLLDPDSFTMKSADYAAKATAGQYLSGMATWWIDAYSIASVQKDPNALKGYVSLPVEGMTAWANSSSSTGWPGFLLSVTKKAKSPEKAVELIDYLFSYDGVRTALSGIQGEDWDIVDGKAQMLPAAIERLKNPKDEDKKRGLGVLNNIVGITGADVHPTDGRLLDLRKSIDVLKLSLTPTQRDFSSYYGVEMPYQVHEKLMKEGKAFDQSNQMTEIPNVLPQTPDDIKRIDAKLDDIMMKGMPKVILSKSDEEYEKIKNDILGQLEKAGAATSFDWWKKAWDDAKATVTSMQ</sequence>
<proteinExistence type="predicted"/>
<gene>
    <name evidence="3" type="ORF">DFP98_104229</name>
</gene>
<dbReference type="OrthoDB" id="3235892at2"/>
<dbReference type="PANTHER" id="PTHR43649">
    <property type="entry name" value="ARABINOSE-BINDING PROTEIN-RELATED"/>
    <property type="match status" value="1"/>
</dbReference>
<accession>A0A3D9KI15</accession>
<dbReference type="Proteomes" id="UP000256977">
    <property type="component" value="Unassembled WGS sequence"/>
</dbReference>
<evidence type="ECO:0000256" key="1">
    <source>
        <dbReference type="ARBA" id="ARBA00022729"/>
    </source>
</evidence>
<dbReference type="EMBL" id="QRDZ01000004">
    <property type="protein sequence ID" value="RED85524.1"/>
    <property type="molecule type" value="Genomic_DNA"/>
</dbReference>
<dbReference type="RefSeq" id="WP_116059943.1">
    <property type="nucleotide sequence ID" value="NZ_QRDZ01000004.1"/>
</dbReference>
<keyword evidence="4" id="KW-1185">Reference proteome</keyword>
<reference evidence="3 4" key="1">
    <citation type="submission" date="2018-07" db="EMBL/GenBank/DDBJ databases">
        <title>Genomic Encyclopedia of Type Strains, Phase III (KMG-III): the genomes of soil and plant-associated and newly described type strains.</title>
        <authorList>
            <person name="Whitman W."/>
        </authorList>
    </citation>
    <scope>NUCLEOTIDE SEQUENCE [LARGE SCALE GENOMIC DNA]</scope>
    <source>
        <strain evidence="3 4">CECT 7287</strain>
    </source>
</reference>
<name>A0A3D9KI15_9BACL</name>
<evidence type="ECO:0000313" key="3">
    <source>
        <dbReference type="EMBL" id="RED85524.1"/>
    </source>
</evidence>